<organism evidence="2 3">
    <name type="scientific">Phytophthora palmivora</name>
    <dbReference type="NCBI Taxonomy" id="4796"/>
    <lineage>
        <taxon>Eukaryota</taxon>
        <taxon>Sar</taxon>
        <taxon>Stramenopiles</taxon>
        <taxon>Oomycota</taxon>
        <taxon>Peronosporomycetes</taxon>
        <taxon>Peronosporales</taxon>
        <taxon>Peronosporaceae</taxon>
        <taxon>Phytophthora</taxon>
    </lineage>
</organism>
<feature type="compositionally biased region" description="Polar residues" evidence="1">
    <location>
        <begin position="25"/>
        <end position="42"/>
    </location>
</feature>
<evidence type="ECO:0000313" key="2">
    <source>
        <dbReference type="EMBL" id="POM71420.1"/>
    </source>
</evidence>
<keyword evidence="3" id="KW-1185">Reference proteome</keyword>
<evidence type="ECO:0000256" key="1">
    <source>
        <dbReference type="SAM" id="MobiDB-lite"/>
    </source>
</evidence>
<feature type="region of interest" description="Disordered" evidence="1">
    <location>
        <begin position="1"/>
        <end position="85"/>
    </location>
</feature>
<name>A0A2P4Y0V9_9STRA</name>
<dbReference type="Proteomes" id="UP000237271">
    <property type="component" value="Unassembled WGS sequence"/>
</dbReference>
<sequence>MTRTQVEIRLVPSKSTVRKAEHPPTYQQAQNMPSSTSLNSVGVESRAPFGGNKKRLSRSPSVREDDTSSHADSFEPDDTEEENVETSYIASELTANGGAHDDETGNESETGTAKICINELGNMDEIELEQMQEVSFNEYPSNPKAQIGTKLFKGERERQTRFYYDQHTYTVVSRLRAVNKRLSHQLEQQNKLVTTMIEEKKQYLQLIDSLRTEVQMHKQTLRPLRFDDHQYHRPA</sequence>
<reference evidence="2 3" key="1">
    <citation type="journal article" date="2017" name="Genome Biol. Evol.">
        <title>Phytophthora megakarya and P. palmivora, closely related causal agents of cacao black pod rot, underwent increases in genome sizes and gene numbers by different mechanisms.</title>
        <authorList>
            <person name="Ali S.S."/>
            <person name="Shao J."/>
            <person name="Lary D.J."/>
            <person name="Kronmiller B."/>
            <person name="Shen D."/>
            <person name="Strem M.D."/>
            <person name="Amoako-Attah I."/>
            <person name="Akrofi A.Y."/>
            <person name="Begoude B.A."/>
            <person name="Ten Hoopen G.M."/>
            <person name="Coulibaly K."/>
            <person name="Kebe B.I."/>
            <person name="Melnick R.L."/>
            <person name="Guiltinan M.J."/>
            <person name="Tyler B.M."/>
            <person name="Meinhardt L.W."/>
            <person name="Bailey B.A."/>
        </authorList>
    </citation>
    <scope>NUCLEOTIDE SEQUENCE [LARGE SCALE GENOMIC DNA]</scope>
    <source>
        <strain evidence="3">sbr112.9</strain>
    </source>
</reference>
<feature type="compositionally biased region" description="Acidic residues" evidence="1">
    <location>
        <begin position="74"/>
        <end position="84"/>
    </location>
</feature>
<evidence type="ECO:0000313" key="3">
    <source>
        <dbReference type="Proteomes" id="UP000237271"/>
    </source>
</evidence>
<accession>A0A2P4Y0V9</accession>
<protein>
    <submittedName>
        <fullName evidence="2">PHD finger protein 14-like</fullName>
    </submittedName>
</protein>
<dbReference type="AlphaFoldDB" id="A0A2P4Y0V9"/>
<proteinExistence type="predicted"/>
<comment type="caution">
    <text evidence="2">The sequence shown here is derived from an EMBL/GenBank/DDBJ whole genome shotgun (WGS) entry which is preliminary data.</text>
</comment>
<feature type="compositionally biased region" description="Basic and acidic residues" evidence="1">
    <location>
        <begin position="61"/>
        <end position="73"/>
    </location>
</feature>
<gene>
    <name evidence="2" type="ORF">PHPALM_12018</name>
</gene>
<dbReference type="EMBL" id="NCKW01006501">
    <property type="protein sequence ID" value="POM71420.1"/>
    <property type="molecule type" value="Genomic_DNA"/>
</dbReference>